<organism evidence="1 2">
    <name type="scientific">Streptomyces caatingaensis</name>
    <dbReference type="NCBI Taxonomy" id="1678637"/>
    <lineage>
        <taxon>Bacteria</taxon>
        <taxon>Bacillati</taxon>
        <taxon>Actinomycetota</taxon>
        <taxon>Actinomycetes</taxon>
        <taxon>Kitasatosporales</taxon>
        <taxon>Streptomycetaceae</taxon>
        <taxon>Streptomyces</taxon>
    </lineage>
</organism>
<evidence type="ECO:0008006" key="3">
    <source>
        <dbReference type="Google" id="ProtNLM"/>
    </source>
</evidence>
<dbReference type="EMBL" id="LFXA01000004">
    <property type="protein sequence ID" value="KNB52540.1"/>
    <property type="molecule type" value="Genomic_DNA"/>
</dbReference>
<evidence type="ECO:0000313" key="2">
    <source>
        <dbReference type="Proteomes" id="UP000037288"/>
    </source>
</evidence>
<dbReference type="AlphaFoldDB" id="A0A0K9XGM4"/>
<comment type="caution">
    <text evidence="1">The sequence shown here is derived from an EMBL/GenBank/DDBJ whole genome shotgun (WGS) entry which is preliminary data.</text>
</comment>
<protein>
    <recommendedName>
        <fullName evidence="3">Nucleopolyhedrovirus P10 family protein</fullName>
    </recommendedName>
</protein>
<sequence>MDGIRAVRRQLALGRLLPLGGARDGTWITEAAAGAVLRHTPLPRGVRLGALRVDRAPGAPVSPAPVAPPPSALPAGPLRISVEMATGLGDDPLPVVVGRVREALVGVAEGRVGLVVEGVDVRVVESVTEARGGHAPELSGSLPVPGVRAASAEGAVTWIAVAAGARVLDVARAAREATGGAVVVAAVDRD</sequence>
<accession>A0A0K9XGM4</accession>
<name>A0A0K9XGM4_9ACTN</name>
<dbReference type="STRING" id="1678637.AC230_07655"/>
<keyword evidence="2" id="KW-1185">Reference proteome</keyword>
<evidence type="ECO:0000313" key="1">
    <source>
        <dbReference type="EMBL" id="KNB52540.1"/>
    </source>
</evidence>
<reference evidence="2" key="1">
    <citation type="submission" date="2015-07" db="EMBL/GenBank/DDBJ databases">
        <title>Draft genome sequence of Streptomyces sp. CMAA 1322, a bacterium isolated from Caatinga biome, from dry forest semiarid of Brazil.</title>
        <authorList>
            <person name="Santos S.N."/>
            <person name="Gacesa R."/>
            <person name="Taketani R.G."/>
            <person name="Long P.F."/>
            <person name="Melo I.S."/>
        </authorList>
    </citation>
    <scope>NUCLEOTIDE SEQUENCE [LARGE SCALE GENOMIC DNA]</scope>
    <source>
        <strain evidence="2">CMAA 1322</strain>
    </source>
</reference>
<dbReference type="RefSeq" id="WP_053161081.1">
    <property type="nucleotide sequence ID" value="NZ_LFXA01000004.1"/>
</dbReference>
<dbReference type="PATRIC" id="fig|1678637.3.peg.1658"/>
<gene>
    <name evidence="1" type="ORF">AC230_07655</name>
</gene>
<proteinExistence type="predicted"/>
<dbReference type="Proteomes" id="UP000037288">
    <property type="component" value="Unassembled WGS sequence"/>
</dbReference>